<name>A0A383B9P7_9ZZZZ</name>
<protein>
    <recommendedName>
        <fullName evidence="2">Metallo-beta-lactamase domain-containing protein</fullName>
    </recommendedName>
</protein>
<sequence>MMPCNINIKVIASGKWKENCYIISKNNNEAVIIDPGLDEKRIVKYINTH</sequence>
<evidence type="ECO:0000313" key="1">
    <source>
        <dbReference type="EMBL" id="SVE16543.1"/>
    </source>
</evidence>
<gene>
    <name evidence="1" type="ORF">METZ01_LOCUS469397</name>
</gene>
<dbReference type="InterPro" id="IPR036866">
    <property type="entry name" value="RibonucZ/Hydroxyglut_hydro"/>
</dbReference>
<organism evidence="1">
    <name type="scientific">marine metagenome</name>
    <dbReference type="NCBI Taxonomy" id="408172"/>
    <lineage>
        <taxon>unclassified sequences</taxon>
        <taxon>metagenomes</taxon>
        <taxon>ecological metagenomes</taxon>
    </lineage>
</organism>
<dbReference type="Gene3D" id="3.60.15.10">
    <property type="entry name" value="Ribonuclease Z/Hydroxyacylglutathione hydrolase-like"/>
    <property type="match status" value="1"/>
</dbReference>
<proteinExistence type="predicted"/>
<accession>A0A383B9P7</accession>
<reference evidence="1" key="1">
    <citation type="submission" date="2018-05" db="EMBL/GenBank/DDBJ databases">
        <authorList>
            <person name="Lanie J.A."/>
            <person name="Ng W.-L."/>
            <person name="Kazmierczak K.M."/>
            <person name="Andrzejewski T.M."/>
            <person name="Davidsen T.M."/>
            <person name="Wayne K.J."/>
            <person name="Tettelin H."/>
            <person name="Glass J.I."/>
            <person name="Rusch D."/>
            <person name="Podicherti R."/>
            <person name="Tsui H.-C.T."/>
            <person name="Winkler M.E."/>
        </authorList>
    </citation>
    <scope>NUCLEOTIDE SEQUENCE</scope>
</reference>
<dbReference type="EMBL" id="UINC01198543">
    <property type="protein sequence ID" value="SVE16543.1"/>
    <property type="molecule type" value="Genomic_DNA"/>
</dbReference>
<dbReference type="AlphaFoldDB" id="A0A383B9P7"/>
<dbReference type="SUPFAM" id="SSF56281">
    <property type="entry name" value="Metallo-hydrolase/oxidoreductase"/>
    <property type="match status" value="1"/>
</dbReference>
<dbReference type="CDD" id="cd06262">
    <property type="entry name" value="metallo-hydrolase-like_MBL-fold"/>
    <property type="match status" value="1"/>
</dbReference>
<evidence type="ECO:0008006" key="2">
    <source>
        <dbReference type="Google" id="ProtNLM"/>
    </source>
</evidence>
<feature type="non-terminal residue" evidence="1">
    <location>
        <position position="49"/>
    </location>
</feature>